<evidence type="ECO:0000256" key="5">
    <source>
        <dbReference type="ARBA" id="ARBA00022777"/>
    </source>
</evidence>
<dbReference type="PANTHER" id="PTHR45436:SF5">
    <property type="entry name" value="SENSOR HISTIDINE KINASE TRCS"/>
    <property type="match status" value="1"/>
</dbReference>
<dbReference type="CDD" id="cd00075">
    <property type="entry name" value="HATPase"/>
    <property type="match status" value="1"/>
</dbReference>
<dbReference type="InterPro" id="IPR050428">
    <property type="entry name" value="TCS_sensor_his_kinase"/>
</dbReference>
<evidence type="ECO:0000256" key="4">
    <source>
        <dbReference type="ARBA" id="ARBA00022679"/>
    </source>
</evidence>
<dbReference type="InterPro" id="IPR036890">
    <property type="entry name" value="HATPase_C_sf"/>
</dbReference>
<accession>A0ABP3RQD5</accession>
<dbReference type="RefSeq" id="WP_344076370.1">
    <property type="nucleotide sequence ID" value="NZ_BAAACA010000034.1"/>
</dbReference>
<dbReference type="EC" id="2.7.13.3" evidence="2"/>
<keyword evidence="3" id="KW-0597">Phosphoprotein</keyword>
<dbReference type="PANTHER" id="PTHR45436">
    <property type="entry name" value="SENSOR HISTIDINE KINASE YKOH"/>
    <property type="match status" value="1"/>
</dbReference>
<protein>
    <recommendedName>
        <fullName evidence="2">histidine kinase</fullName>
        <ecNumber evidence="2">2.7.13.3</ecNumber>
    </recommendedName>
</protein>
<evidence type="ECO:0000256" key="1">
    <source>
        <dbReference type="ARBA" id="ARBA00000085"/>
    </source>
</evidence>
<keyword evidence="4" id="KW-0808">Transferase</keyword>
<dbReference type="Proteomes" id="UP001500668">
    <property type="component" value="Unassembled WGS sequence"/>
</dbReference>
<dbReference type="EMBL" id="BAAACA010000034">
    <property type="protein sequence ID" value="GAA0612225.1"/>
    <property type="molecule type" value="Genomic_DNA"/>
</dbReference>
<feature type="region of interest" description="Disordered" evidence="6">
    <location>
        <begin position="344"/>
        <end position="425"/>
    </location>
</feature>
<evidence type="ECO:0000313" key="7">
    <source>
        <dbReference type="EMBL" id="GAA0612225.1"/>
    </source>
</evidence>
<dbReference type="Gene3D" id="3.30.565.10">
    <property type="entry name" value="Histidine kinase-like ATPase, C-terminal domain"/>
    <property type="match status" value="1"/>
</dbReference>
<reference evidence="8" key="1">
    <citation type="journal article" date="2019" name="Int. J. Syst. Evol. Microbiol.">
        <title>The Global Catalogue of Microorganisms (GCM) 10K type strain sequencing project: providing services to taxonomists for standard genome sequencing and annotation.</title>
        <authorList>
            <consortium name="The Broad Institute Genomics Platform"/>
            <consortium name="The Broad Institute Genome Sequencing Center for Infectious Disease"/>
            <person name="Wu L."/>
            <person name="Ma J."/>
        </authorList>
    </citation>
    <scope>NUCLEOTIDE SEQUENCE [LARGE SCALE GENOMIC DNA]</scope>
    <source>
        <strain evidence="8">JCM 5067</strain>
    </source>
</reference>
<evidence type="ECO:0000256" key="2">
    <source>
        <dbReference type="ARBA" id="ARBA00012438"/>
    </source>
</evidence>
<evidence type="ECO:0000256" key="6">
    <source>
        <dbReference type="SAM" id="MobiDB-lite"/>
    </source>
</evidence>
<evidence type="ECO:0000256" key="3">
    <source>
        <dbReference type="ARBA" id="ARBA00022553"/>
    </source>
</evidence>
<keyword evidence="8" id="KW-1185">Reference proteome</keyword>
<name>A0ABP3RQD5_9ACTN</name>
<evidence type="ECO:0000313" key="8">
    <source>
        <dbReference type="Proteomes" id="UP001500668"/>
    </source>
</evidence>
<sequence>MTEPLWWSSVLISTGAAALAFGERRRCRRLQEQVRELEAERNARDFVLYSVAAFPWVDWLRAAQQSMATPEFVQVPPRLHGSKTAGYVQRLGQNLAHSTHVLCEEARARAAREIEERAAGDTRAAVRAIATQVAGQGTEAGRAVSAMLGTQSDDDAVEELLELDHLLQQLVRTAQSYVVLCGGTPPGRSWPATSFTDVVRGAMGRIRSYRRVQFQELELQVAGRAVEPLVQIVAALLDNATQFSPPNAWVQVNFQQGHQGVTVIIDDAGLRMNEEQLAAAHAVLTGQRQIDIHALGPVPQTGFPMIAEHLRRYGFAVRLEVPSAFEGTRAMVFVPSVYLVSPAEQGGSAPEATASPVQPGVTQGGLPTRSRRSLDPSATPSLPPHRPTHPAPAGAAGAAAAWSKGTRSGRAAAHEINSQQEEVGS</sequence>
<feature type="compositionally biased region" description="Low complexity" evidence="6">
    <location>
        <begin position="391"/>
        <end position="401"/>
    </location>
</feature>
<proteinExistence type="predicted"/>
<organism evidence="7 8">
    <name type="scientific">Streptomyces crystallinus</name>
    <dbReference type="NCBI Taxonomy" id="68191"/>
    <lineage>
        <taxon>Bacteria</taxon>
        <taxon>Bacillati</taxon>
        <taxon>Actinomycetota</taxon>
        <taxon>Actinomycetes</taxon>
        <taxon>Kitasatosporales</taxon>
        <taxon>Streptomycetaceae</taxon>
        <taxon>Streptomyces</taxon>
    </lineage>
</organism>
<feature type="compositionally biased region" description="Polar residues" evidence="6">
    <location>
        <begin position="416"/>
        <end position="425"/>
    </location>
</feature>
<comment type="caution">
    <text evidence="7">The sequence shown here is derived from an EMBL/GenBank/DDBJ whole genome shotgun (WGS) entry which is preliminary data.</text>
</comment>
<dbReference type="SUPFAM" id="SSF55874">
    <property type="entry name" value="ATPase domain of HSP90 chaperone/DNA topoisomerase II/histidine kinase"/>
    <property type="match status" value="1"/>
</dbReference>
<comment type="catalytic activity">
    <reaction evidence="1">
        <text>ATP + protein L-histidine = ADP + protein N-phospho-L-histidine.</text>
        <dbReference type="EC" id="2.7.13.3"/>
    </reaction>
</comment>
<gene>
    <name evidence="7" type="ORF">GCM10010394_47550</name>
</gene>
<keyword evidence="5" id="KW-0418">Kinase</keyword>